<dbReference type="RefSeq" id="YP_009840340.1">
    <property type="nucleotide sequence ID" value="NC_048724.1"/>
</dbReference>
<dbReference type="KEGG" id="vg:55610486"/>
<keyword evidence="2" id="KW-1185">Reference proteome</keyword>
<dbReference type="Proteomes" id="UP000259862">
    <property type="component" value="Segment"/>
</dbReference>
<gene>
    <name evidence="1" type="primary">207</name>
    <name evidence="1" type="ORF">SEA_KARIMAC_207</name>
</gene>
<sequence length="62" mass="7046">MSNYAREKAQRAVKQSKCVTLNSFVGCGKDVDIDKDFRDSNSRSEYRISGLCQSCQDKLYSD</sequence>
<protein>
    <submittedName>
        <fullName evidence="1">Uncharacterized protein</fullName>
    </submittedName>
</protein>
<organism evidence="1 2">
    <name type="scientific">Streptomyces phage Karimac</name>
    <dbReference type="NCBI Taxonomy" id="2283303"/>
    <lineage>
        <taxon>Viruses</taxon>
        <taxon>Duplodnaviria</taxon>
        <taxon>Heunggongvirae</taxon>
        <taxon>Uroviricota</taxon>
        <taxon>Caudoviricetes</taxon>
        <taxon>Stanwilliamsviridae</taxon>
        <taxon>Boydwoodruffvirinae</taxon>
        <taxon>Karimacvirus</taxon>
        <taxon>Karimacvirus karimac</taxon>
        <taxon>Streptomyces virus Karimac</taxon>
    </lineage>
</organism>
<accession>A0A345MHJ8</accession>
<dbReference type="GeneID" id="55610486"/>
<evidence type="ECO:0000313" key="2">
    <source>
        <dbReference type="Proteomes" id="UP000259862"/>
    </source>
</evidence>
<proteinExistence type="predicted"/>
<reference evidence="1 2" key="1">
    <citation type="submission" date="2018-07" db="EMBL/GenBank/DDBJ databases">
        <authorList>
            <person name="Hale R.H."/>
            <person name="Adeyemo E.A."/>
            <person name="Delwel I.O."/>
            <person name="Garcia C."/>
            <person name="Hamid F."/>
            <person name="Martinez A."/>
            <person name="Perez Osorio E."/>
            <person name="Smith B."/>
            <person name="Standridge C.A."/>
            <person name="Bhuiyan S."/>
            <person name="Visi D.K."/>
            <person name="Allen M.S."/>
            <person name="Hughes L.E."/>
            <person name="Garlena R.A."/>
            <person name="Russell D.A."/>
            <person name="Pope W.H."/>
            <person name="Jacobs-Sera D."/>
            <person name="Hatfull G.F."/>
        </authorList>
    </citation>
    <scope>NUCLEOTIDE SEQUENCE [LARGE SCALE GENOMIC DNA]</scope>
</reference>
<dbReference type="EMBL" id="MH590599">
    <property type="protein sequence ID" value="AXH70029.1"/>
    <property type="molecule type" value="Genomic_DNA"/>
</dbReference>
<name>A0A345MHJ8_9CAUD</name>
<evidence type="ECO:0000313" key="1">
    <source>
        <dbReference type="EMBL" id="AXH70029.1"/>
    </source>
</evidence>